<comment type="caution">
    <text evidence="1">The sequence shown here is derived from an EMBL/GenBank/DDBJ whole genome shotgun (WGS) entry which is preliminary data.</text>
</comment>
<proteinExistence type="predicted"/>
<dbReference type="EMBL" id="JAEPBG010000026">
    <property type="protein sequence ID" value="MBK4738739.1"/>
    <property type="molecule type" value="Genomic_DNA"/>
</dbReference>
<dbReference type="Proteomes" id="UP000622890">
    <property type="component" value="Unassembled WGS sequence"/>
</dbReference>
<evidence type="ECO:0000313" key="2">
    <source>
        <dbReference type="Proteomes" id="UP000622890"/>
    </source>
</evidence>
<dbReference type="AlphaFoldDB" id="A0A934SZU9"/>
<sequence>MQYETTALACVSEAKHDAGNDTPVIRVPMSRDQVDAYVRACHAEMTRRLRSYVPVPAGHVWNIAHDALAWFLGDAIQSTVSGTPFFINRAQGDEHDDKQFSIEVRYFWQQRTLKKNGKTEMVGSNDRHKVILWVRKGKLFAGQNHSLLECDAAFLYADSVADIATQVAVAIARALDRGYEPTQEAQAALCDALEKKAMREYRELSAADKPMYEIAFLKGFDGMYIPPAAIQSTVALNAWMLGHRFGHAQGAGVFAYRRKPS</sequence>
<evidence type="ECO:0000313" key="1">
    <source>
        <dbReference type="EMBL" id="MBK4738739.1"/>
    </source>
</evidence>
<keyword evidence="2" id="KW-1185">Reference proteome</keyword>
<reference evidence="1" key="1">
    <citation type="submission" date="2021-01" db="EMBL/GenBank/DDBJ databases">
        <title>Genome sequence of strain Noviherbaspirillum sp. DKR-6.</title>
        <authorList>
            <person name="Chaudhary D.K."/>
        </authorList>
    </citation>
    <scope>NUCLEOTIDE SEQUENCE</scope>
    <source>
        <strain evidence="1">DKR-6</strain>
    </source>
</reference>
<dbReference type="RefSeq" id="WP_234484965.1">
    <property type="nucleotide sequence ID" value="NZ_JAEPBG010000026.1"/>
</dbReference>
<accession>A0A934SZU9</accession>
<name>A0A934SZU9_9BURK</name>
<protein>
    <submittedName>
        <fullName evidence="1">Uncharacterized protein</fullName>
    </submittedName>
</protein>
<gene>
    <name evidence="1" type="ORF">JJB74_29355</name>
</gene>
<organism evidence="1 2">
    <name type="scientific">Noviherbaspirillum pedocola</name>
    <dbReference type="NCBI Taxonomy" id="2801341"/>
    <lineage>
        <taxon>Bacteria</taxon>
        <taxon>Pseudomonadati</taxon>
        <taxon>Pseudomonadota</taxon>
        <taxon>Betaproteobacteria</taxon>
        <taxon>Burkholderiales</taxon>
        <taxon>Oxalobacteraceae</taxon>
        <taxon>Noviherbaspirillum</taxon>
    </lineage>
</organism>